<evidence type="ECO:0000313" key="13">
    <source>
        <dbReference type="EMBL" id="CAL8092336.1"/>
    </source>
</evidence>
<sequence length="370" mass="43265">MHSLVSGLNSYFQRQETTTDSPLFRLHCTFTTVLLITFSLLITWTQFANDPIRCITDGVPQHIVNNYCWITTTFTMPDAFDRPDAYFAHPGIDNDYGGDDSTKKYYTYYQWVYLALLFQAMLFYFPKWLWNSCEDGMMKALTSGINMGVRSDEEKQGKKGKLIEYMKDPLNKSQHNKYAFFYWFCEMLCFTNVILQMIIMNWFFKGDFITYGWKVMGFGDVDQDDRVDHMVDVFPRVTKCTFYEFGHGQTIEKKDSLCILPLNSINEKTYIFLWFWFIILGVVSLFLVVFRGFIIFMPSFRAMLMKTGSSSMVPEEAIRSVVSTVSVGDWWVLYMIGSNIDPLVYKEVMLRLSKKNYGEISSSQDDFHES</sequence>
<keyword evidence="3 12" id="KW-0813">Transport</keyword>
<evidence type="ECO:0000256" key="8">
    <source>
        <dbReference type="ARBA" id="ARBA00022989"/>
    </source>
</evidence>
<feature type="transmembrane region" description="Helical" evidence="12">
    <location>
        <begin position="180"/>
        <end position="204"/>
    </location>
</feature>
<evidence type="ECO:0000256" key="12">
    <source>
        <dbReference type="RuleBase" id="RU010713"/>
    </source>
</evidence>
<evidence type="ECO:0000256" key="5">
    <source>
        <dbReference type="ARBA" id="ARBA00022692"/>
    </source>
</evidence>
<protein>
    <recommendedName>
        <fullName evidence="12">Innexin</fullName>
    </recommendedName>
</protein>
<feature type="transmembrane region" description="Helical" evidence="12">
    <location>
        <begin position="23"/>
        <end position="44"/>
    </location>
</feature>
<dbReference type="Proteomes" id="UP001642540">
    <property type="component" value="Unassembled WGS sequence"/>
</dbReference>
<keyword evidence="11 12" id="KW-0407">Ion channel</keyword>
<keyword evidence="9 12" id="KW-0406">Ion transport</keyword>
<evidence type="ECO:0000256" key="6">
    <source>
        <dbReference type="ARBA" id="ARBA00022868"/>
    </source>
</evidence>
<comment type="subcellular location">
    <subcellularLocation>
        <location evidence="1">Cell junction</location>
        <location evidence="1">Gap junction</location>
    </subcellularLocation>
    <subcellularLocation>
        <location evidence="2 12">Cell membrane</location>
        <topology evidence="2 12">Multi-pass membrane protein</topology>
    </subcellularLocation>
</comment>
<dbReference type="Pfam" id="PF00876">
    <property type="entry name" value="Innexin"/>
    <property type="match status" value="1"/>
</dbReference>
<evidence type="ECO:0000313" key="14">
    <source>
        <dbReference type="Proteomes" id="UP001642540"/>
    </source>
</evidence>
<accession>A0ABP1QDX3</accession>
<evidence type="ECO:0000256" key="10">
    <source>
        <dbReference type="ARBA" id="ARBA00023136"/>
    </source>
</evidence>
<evidence type="ECO:0000256" key="4">
    <source>
        <dbReference type="ARBA" id="ARBA00022475"/>
    </source>
</evidence>
<dbReference type="PRINTS" id="PR01262">
    <property type="entry name" value="INNEXIN"/>
</dbReference>
<dbReference type="PROSITE" id="PS51013">
    <property type="entry name" value="PANNEXIN"/>
    <property type="match status" value="1"/>
</dbReference>
<organism evidence="13 14">
    <name type="scientific">Orchesella dallaii</name>
    <dbReference type="NCBI Taxonomy" id="48710"/>
    <lineage>
        <taxon>Eukaryota</taxon>
        <taxon>Metazoa</taxon>
        <taxon>Ecdysozoa</taxon>
        <taxon>Arthropoda</taxon>
        <taxon>Hexapoda</taxon>
        <taxon>Collembola</taxon>
        <taxon>Entomobryomorpha</taxon>
        <taxon>Entomobryoidea</taxon>
        <taxon>Orchesellidae</taxon>
        <taxon>Orchesellinae</taxon>
        <taxon>Orchesella</taxon>
    </lineage>
</organism>
<gene>
    <name evidence="12" type="primary">inx</name>
    <name evidence="13" type="ORF">ODALV1_LOCUS8183</name>
</gene>
<dbReference type="EMBL" id="CAXLJM020000025">
    <property type="protein sequence ID" value="CAL8092336.1"/>
    <property type="molecule type" value="Genomic_DNA"/>
</dbReference>
<keyword evidence="5 12" id="KW-0812">Transmembrane</keyword>
<feature type="transmembrane region" description="Helical" evidence="12">
    <location>
        <begin position="111"/>
        <end position="130"/>
    </location>
</feature>
<evidence type="ECO:0000256" key="1">
    <source>
        <dbReference type="ARBA" id="ARBA00004610"/>
    </source>
</evidence>
<reference evidence="13 14" key="1">
    <citation type="submission" date="2024-08" db="EMBL/GenBank/DDBJ databases">
        <authorList>
            <person name="Cucini C."/>
            <person name="Frati F."/>
        </authorList>
    </citation>
    <scope>NUCLEOTIDE SEQUENCE [LARGE SCALE GENOMIC DNA]</scope>
</reference>
<keyword evidence="14" id="KW-1185">Reference proteome</keyword>
<feature type="transmembrane region" description="Helical" evidence="12">
    <location>
        <begin position="271"/>
        <end position="296"/>
    </location>
</feature>
<comment type="caution">
    <text evidence="13">The sequence shown here is derived from an EMBL/GenBank/DDBJ whole genome shotgun (WGS) entry which is preliminary data.</text>
</comment>
<keyword evidence="4" id="KW-1003">Cell membrane</keyword>
<evidence type="ECO:0000256" key="3">
    <source>
        <dbReference type="ARBA" id="ARBA00022448"/>
    </source>
</evidence>
<dbReference type="InterPro" id="IPR000990">
    <property type="entry name" value="Innexin"/>
</dbReference>
<proteinExistence type="inferred from homology"/>
<name>A0ABP1QDX3_9HEXA</name>
<evidence type="ECO:0000256" key="9">
    <source>
        <dbReference type="ARBA" id="ARBA00023065"/>
    </source>
</evidence>
<keyword evidence="8 12" id="KW-1133">Transmembrane helix</keyword>
<dbReference type="PANTHER" id="PTHR11893">
    <property type="entry name" value="INNEXIN"/>
    <property type="match status" value="1"/>
</dbReference>
<dbReference type="PANTHER" id="PTHR11893:SF39">
    <property type="entry name" value="INNEXIN INX1"/>
    <property type="match status" value="1"/>
</dbReference>
<comment type="similarity">
    <text evidence="12">Belongs to the pannexin family.</text>
</comment>
<comment type="function">
    <text evidence="12">Structural component of the gap junctions.</text>
</comment>
<evidence type="ECO:0000256" key="2">
    <source>
        <dbReference type="ARBA" id="ARBA00004651"/>
    </source>
</evidence>
<evidence type="ECO:0000256" key="11">
    <source>
        <dbReference type="ARBA" id="ARBA00023303"/>
    </source>
</evidence>
<keyword evidence="10 12" id="KW-0472">Membrane</keyword>
<evidence type="ECO:0000256" key="7">
    <source>
        <dbReference type="ARBA" id="ARBA00022949"/>
    </source>
</evidence>
<keyword evidence="6" id="KW-0303">Gap junction</keyword>
<keyword evidence="7" id="KW-0965">Cell junction</keyword>